<proteinExistence type="predicted"/>
<accession>A0ABD6D3M1</accession>
<feature type="transmembrane region" description="Helical" evidence="1">
    <location>
        <begin position="18"/>
        <end position="39"/>
    </location>
</feature>
<dbReference type="RefSeq" id="WP_379826713.1">
    <property type="nucleotide sequence ID" value="NZ_JANHDJ010000001.1"/>
</dbReference>
<evidence type="ECO:0000313" key="3">
    <source>
        <dbReference type="EMBL" id="MFD1640657.1"/>
    </source>
</evidence>
<keyword evidence="1" id="KW-0472">Membrane</keyword>
<reference evidence="3 4" key="1">
    <citation type="journal article" date="2019" name="Int. J. Syst. Evol. Microbiol.">
        <title>The Global Catalogue of Microorganisms (GCM) 10K type strain sequencing project: providing services to taxonomists for standard genome sequencing and annotation.</title>
        <authorList>
            <consortium name="The Broad Institute Genomics Platform"/>
            <consortium name="The Broad Institute Genome Sequencing Center for Infectious Disease"/>
            <person name="Wu L."/>
            <person name="Ma J."/>
        </authorList>
    </citation>
    <scope>NUCLEOTIDE SEQUENCE [LARGE SCALE GENOMIC DNA]</scope>
    <source>
        <strain evidence="3 4">CGMCC 1.10593</strain>
    </source>
</reference>
<evidence type="ECO:0000256" key="1">
    <source>
        <dbReference type="SAM" id="Phobius"/>
    </source>
</evidence>
<comment type="caution">
    <text evidence="3">The sequence shown here is derived from an EMBL/GenBank/DDBJ whole genome shotgun (WGS) entry which is preliminary data.</text>
</comment>
<dbReference type="EMBL" id="JBHUDM010000001">
    <property type="protein sequence ID" value="MFD1640657.1"/>
    <property type="molecule type" value="Genomic_DNA"/>
</dbReference>
<dbReference type="Pfam" id="PF09851">
    <property type="entry name" value="SHOCT"/>
    <property type="match status" value="1"/>
</dbReference>
<feature type="domain" description="SHOCT" evidence="2">
    <location>
        <begin position="91"/>
        <end position="118"/>
    </location>
</feature>
<keyword evidence="4" id="KW-1185">Reference proteome</keyword>
<dbReference type="AlphaFoldDB" id="A0ABD6D3M1"/>
<evidence type="ECO:0000259" key="2">
    <source>
        <dbReference type="Pfam" id="PF09851"/>
    </source>
</evidence>
<protein>
    <submittedName>
        <fullName evidence="3">SHOCT domain-containing protein</fullName>
    </submittedName>
</protein>
<dbReference type="InterPro" id="IPR018649">
    <property type="entry name" value="SHOCT"/>
</dbReference>
<feature type="transmembrane region" description="Helical" evidence="1">
    <location>
        <begin position="45"/>
        <end position="68"/>
    </location>
</feature>
<dbReference type="Proteomes" id="UP001597052">
    <property type="component" value="Unassembled WGS sequence"/>
</dbReference>
<name>A0ABD6D3M1_9EURY</name>
<keyword evidence="1" id="KW-0812">Transmembrane</keyword>
<gene>
    <name evidence="3" type="ORF">ACFSBW_02040</name>
</gene>
<keyword evidence="1" id="KW-1133">Transmembrane helix</keyword>
<sequence>MLYELIHRYAPKTPGGRAIAAVLLSLVGVPALVLGFIGLSGNLGVALPLLCVSLIALFVSGQLTWGIVQQANMAPEASPLDGAQADDHSETAIETLRRRYAEGTISDEEFEHRLDRLLDSEETARSATSERIVE</sequence>
<evidence type="ECO:0000313" key="4">
    <source>
        <dbReference type="Proteomes" id="UP001597052"/>
    </source>
</evidence>
<organism evidence="3 4">
    <name type="scientific">Halohasta litorea</name>
    <dbReference type="NCBI Taxonomy" id="869891"/>
    <lineage>
        <taxon>Archaea</taxon>
        <taxon>Methanobacteriati</taxon>
        <taxon>Methanobacteriota</taxon>
        <taxon>Stenosarchaea group</taxon>
        <taxon>Halobacteria</taxon>
        <taxon>Halobacteriales</taxon>
        <taxon>Haloferacaceae</taxon>
        <taxon>Halohasta</taxon>
    </lineage>
</organism>